<keyword evidence="2" id="KW-1185">Reference proteome</keyword>
<gene>
    <name evidence="1" type="ORF">CH339_14480</name>
</gene>
<organism evidence="1 2">
    <name type="scientific">Rhodobium orientis</name>
    <dbReference type="NCBI Taxonomy" id="34017"/>
    <lineage>
        <taxon>Bacteria</taxon>
        <taxon>Pseudomonadati</taxon>
        <taxon>Pseudomonadota</taxon>
        <taxon>Alphaproteobacteria</taxon>
        <taxon>Hyphomicrobiales</taxon>
        <taxon>Rhodobiaceae</taxon>
        <taxon>Rhodobium</taxon>
    </lineage>
</organism>
<dbReference type="Proteomes" id="UP000249299">
    <property type="component" value="Unassembled WGS sequence"/>
</dbReference>
<reference evidence="1 2" key="1">
    <citation type="submission" date="2017-07" db="EMBL/GenBank/DDBJ databases">
        <title>Draft Genome Sequences of Select Purple Nonsulfur Bacteria.</title>
        <authorList>
            <person name="Lasarre B."/>
            <person name="Mckinlay J.B."/>
        </authorList>
    </citation>
    <scope>NUCLEOTIDE SEQUENCE [LARGE SCALE GENOMIC DNA]</scope>
    <source>
        <strain evidence="1 2">DSM 11290</strain>
    </source>
</reference>
<dbReference type="AlphaFoldDB" id="A0A327JN47"/>
<comment type="caution">
    <text evidence="1">The sequence shown here is derived from an EMBL/GenBank/DDBJ whole genome shotgun (WGS) entry which is preliminary data.</text>
</comment>
<accession>A0A327JN47</accession>
<sequence>MAGWGGPIYSCVIAGLDPAIHEAFDFNLLGEFLPLFIMDHRIKSGGDAEYGEMAVADPSRAAKR</sequence>
<dbReference type="EMBL" id="NPEV01000032">
    <property type="protein sequence ID" value="RAI26302.1"/>
    <property type="molecule type" value="Genomic_DNA"/>
</dbReference>
<evidence type="ECO:0000313" key="1">
    <source>
        <dbReference type="EMBL" id="RAI26302.1"/>
    </source>
</evidence>
<name>A0A327JN47_9HYPH</name>
<protein>
    <submittedName>
        <fullName evidence="1">Uncharacterized protein</fullName>
    </submittedName>
</protein>
<proteinExistence type="predicted"/>
<evidence type="ECO:0000313" key="2">
    <source>
        <dbReference type="Proteomes" id="UP000249299"/>
    </source>
</evidence>